<evidence type="ECO:0000313" key="4">
    <source>
        <dbReference type="EMBL" id="ELZ91929.1"/>
    </source>
</evidence>
<feature type="compositionally biased region" description="Polar residues" evidence="2">
    <location>
        <begin position="27"/>
        <end position="49"/>
    </location>
</feature>
<reference evidence="4 5" key="1">
    <citation type="journal article" date="2014" name="PLoS Genet.">
        <title>Phylogenetically driven sequencing of extremely halophilic archaea reveals strategies for static and dynamic osmo-response.</title>
        <authorList>
            <person name="Becker E.A."/>
            <person name="Seitzer P.M."/>
            <person name="Tritt A."/>
            <person name="Larsen D."/>
            <person name="Krusor M."/>
            <person name="Yao A.I."/>
            <person name="Wu D."/>
            <person name="Madern D."/>
            <person name="Eisen J.A."/>
            <person name="Darling A.E."/>
            <person name="Facciotti M.T."/>
        </authorList>
    </citation>
    <scope>NUCLEOTIDE SEQUENCE [LARGE SCALE GENOMIC DNA]</scope>
    <source>
        <strain evidence="4 5">ATCC BAA-1512</strain>
    </source>
</reference>
<dbReference type="PANTHER" id="PTHR30486">
    <property type="entry name" value="TWITCHING MOTILITY PROTEIN PILT"/>
    <property type="match status" value="1"/>
</dbReference>
<organism evidence="4 5">
    <name type="scientific">Haloferax mucosum ATCC BAA-1512</name>
    <dbReference type="NCBI Taxonomy" id="662479"/>
    <lineage>
        <taxon>Archaea</taxon>
        <taxon>Methanobacteriati</taxon>
        <taxon>Methanobacteriota</taxon>
        <taxon>Stenosarchaea group</taxon>
        <taxon>Halobacteria</taxon>
        <taxon>Halobacteriales</taxon>
        <taxon>Haloferacaceae</taxon>
        <taxon>Haloferax</taxon>
    </lineage>
</organism>
<gene>
    <name evidence="4" type="ORF">C440_16494</name>
</gene>
<dbReference type="Pfam" id="PF00437">
    <property type="entry name" value="T2SSE"/>
    <property type="match status" value="1"/>
</dbReference>
<feature type="region of interest" description="Disordered" evidence="2">
    <location>
        <begin position="776"/>
        <end position="807"/>
    </location>
</feature>
<dbReference type="InterPro" id="IPR027417">
    <property type="entry name" value="P-loop_NTPase"/>
</dbReference>
<dbReference type="STRING" id="662479.C440_16494"/>
<feature type="compositionally biased region" description="Basic and acidic residues" evidence="2">
    <location>
        <begin position="796"/>
        <end position="807"/>
    </location>
</feature>
<feature type="domain" description="Bacterial type II secretion system protein E" evidence="3">
    <location>
        <begin position="460"/>
        <end position="637"/>
    </location>
</feature>
<feature type="region of interest" description="Disordered" evidence="2">
    <location>
        <begin position="23"/>
        <end position="53"/>
    </location>
</feature>
<dbReference type="PANTHER" id="PTHR30486:SF14">
    <property type="entry name" value="FLAGELLA ACCESSORY PROTEIN I"/>
    <property type="match status" value="1"/>
</dbReference>
<dbReference type="Proteomes" id="UP000011550">
    <property type="component" value="Unassembled WGS sequence"/>
</dbReference>
<dbReference type="AlphaFoldDB" id="M0I913"/>
<comment type="caution">
    <text evidence="4">The sequence shown here is derived from an EMBL/GenBank/DDBJ whole genome shotgun (WGS) entry which is preliminary data.</text>
</comment>
<dbReference type="SUPFAM" id="SSF52540">
    <property type="entry name" value="P-loop containing nucleoside triphosphate hydrolases"/>
    <property type="match status" value="1"/>
</dbReference>
<dbReference type="EMBL" id="AOLN01000018">
    <property type="protein sequence ID" value="ELZ91929.1"/>
    <property type="molecule type" value="Genomic_DNA"/>
</dbReference>
<sequence length="807" mass="90276">MVLTRVLDSLGQILNTELGQLRCMPTQGDNRSEQPTPTLEFGASSTPNEDGNVPAPVPPDDPAAWYAPTVRSQYEVEPDTVVTISDADHGFDYDVREPILGTRESDALETVRDHFSTVTRRRPLTREGAAARADSGLSPKYRRIFDRLLDLTPPARRRVEHHALAELRLLGSVTPLALDDRIEVVDAGRGDGSECLVVHTEDFAPATTAFDSDVAFADRIAAKRVRHYTVPFAGYDVDVVVYRDRLLGDDRFATKYAVLEPDLVPGDTELIEECKERIWEANVADVVSDRIGFVRDRAREFLSRRLTARNTRAWVDATKFRVRSALSEYGLALPPVDRRFAEDRLDDLVYYVLRDYVGEGILTVPIRDPHLEDIEANRVGERVKVIPRAGITGRGGLRVPTNLVFEDETEFTNVVTQLAAADGVELNASNPSAKVNLRPGTVAGDAETSKTDETIRCAVALPVISEGGPHVSIRKQSGDVLTPIDLVESGSLSTELVTLLWLCYEHHRVVLFSGATGVGKTTLMNAHMPFIPYDHRPISIDEGSREVHLPHETGVSLTTRDHESEFKRVSMADLMTEANYLNPDVEVIAEINTPESFATFAETLNTGHGVIGTTHAADIETLVNRVIEQGLPPYLLRELDLVVFPHKVDGERYVAEVVELVPESEYDETWGRRGVIEKNGRTLHWNTIARRTPDGSFDLSYEHPQLGDDHRRVGVRLFHRIAEATDRDVETVEREFHRKHRYVEYLAREQVTDVNELFGFLSDLRTDEAATVERVRRRMAERADDETESADDETGSDDRATAEDREP</sequence>
<dbReference type="InterPro" id="IPR050921">
    <property type="entry name" value="T4SS_GSP_E_ATPase"/>
</dbReference>
<dbReference type="GO" id="GO:0016887">
    <property type="term" value="F:ATP hydrolysis activity"/>
    <property type="evidence" value="ECO:0007669"/>
    <property type="project" value="InterPro"/>
</dbReference>
<accession>M0I913</accession>
<dbReference type="Gene3D" id="3.30.450.380">
    <property type="match status" value="1"/>
</dbReference>
<protein>
    <submittedName>
        <fullName evidence="4">Type II/IV secretion system protein, ATP binding protein</fullName>
    </submittedName>
</protein>
<evidence type="ECO:0000256" key="2">
    <source>
        <dbReference type="SAM" id="MobiDB-lite"/>
    </source>
</evidence>
<dbReference type="InterPro" id="IPR001482">
    <property type="entry name" value="T2SS/T4SS_dom"/>
</dbReference>
<evidence type="ECO:0000256" key="1">
    <source>
        <dbReference type="ARBA" id="ARBA00006611"/>
    </source>
</evidence>
<evidence type="ECO:0000259" key="3">
    <source>
        <dbReference type="Pfam" id="PF00437"/>
    </source>
</evidence>
<keyword evidence="5" id="KW-1185">Reference proteome</keyword>
<comment type="similarity">
    <text evidence="1">Belongs to the GSP E family.</text>
</comment>
<dbReference type="Gene3D" id="3.40.50.300">
    <property type="entry name" value="P-loop containing nucleotide triphosphate hydrolases"/>
    <property type="match status" value="1"/>
</dbReference>
<evidence type="ECO:0000313" key="5">
    <source>
        <dbReference type="Proteomes" id="UP000011550"/>
    </source>
</evidence>
<dbReference type="PATRIC" id="fig|662479.7.peg.3352"/>
<feature type="compositionally biased region" description="Acidic residues" evidence="2">
    <location>
        <begin position="783"/>
        <end position="795"/>
    </location>
</feature>
<name>M0I913_9EURY</name>
<proteinExistence type="inferred from homology"/>